<dbReference type="GO" id="GO:0006749">
    <property type="term" value="P:glutathione metabolic process"/>
    <property type="evidence" value="ECO:0007669"/>
    <property type="project" value="TreeGrafter"/>
</dbReference>
<accession>A0A815QNT2</accession>
<dbReference type="EMBL" id="CAJOBB010000132">
    <property type="protein sequence ID" value="CAF3577951.1"/>
    <property type="molecule type" value="Genomic_DNA"/>
</dbReference>
<dbReference type="Proteomes" id="UP000663844">
    <property type="component" value="Unassembled WGS sequence"/>
</dbReference>
<evidence type="ECO:0000256" key="3">
    <source>
        <dbReference type="ARBA" id="ARBA00022613"/>
    </source>
</evidence>
<dbReference type="SFLD" id="SFLDS00019">
    <property type="entry name" value="Glutathione_Transferase_(cytos"/>
    <property type="match status" value="1"/>
</dbReference>
<proteinExistence type="inferred from homology"/>
<dbReference type="Gene3D" id="1.20.1050.130">
    <property type="match status" value="1"/>
</dbReference>
<evidence type="ECO:0000313" key="10">
    <source>
        <dbReference type="EMBL" id="CAF3577951.1"/>
    </source>
</evidence>
<dbReference type="Proteomes" id="UP000663868">
    <property type="component" value="Unassembled WGS sequence"/>
</dbReference>
<dbReference type="EMBL" id="CAJOAY010000450">
    <property type="protein sequence ID" value="CAF3668247.1"/>
    <property type="molecule type" value="Genomic_DNA"/>
</dbReference>
<dbReference type="InterPro" id="IPR040079">
    <property type="entry name" value="Glutathione_S-Trfase"/>
</dbReference>
<dbReference type="Proteomes" id="UP000663891">
    <property type="component" value="Unassembled WGS sequence"/>
</dbReference>
<evidence type="ECO:0000313" key="13">
    <source>
        <dbReference type="Proteomes" id="UP000663845"/>
    </source>
</evidence>
<name>A0A815QNT2_9BILA</name>
<evidence type="ECO:0000256" key="2">
    <source>
        <dbReference type="ARBA" id="ARBA00012452"/>
    </source>
</evidence>
<dbReference type="PANTHER" id="PTHR11571:SF224">
    <property type="entry name" value="HEMATOPOIETIC PROSTAGLANDIN D SYNTHASE"/>
    <property type="match status" value="1"/>
</dbReference>
<dbReference type="Pfam" id="PF02798">
    <property type="entry name" value="GST_N"/>
    <property type="match status" value="1"/>
</dbReference>
<dbReference type="EC" id="2.5.1.18" evidence="2"/>
<comment type="similarity">
    <text evidence="1">Belongs to the GST superfamily.</text>
</comment>
<dbReference type="EMBL" id="CAJNOG010001693">
    <property type="protein sequence ID" value="CAF1464566.1"/>
    <property type="molecule type" value="Genomic_DNA"/>
</dbReference>
<keyword evidence="4" id="KW-0808">Transferase</keyword>
<dbReference type="EMBL" id="CAJNON010000148">
    <property type="protein sequence ID" value="CAF1035103.1"/>
    <property type="molecule type" value="Genomic_DNA"/>
</dbReference>
<dbReference type="PROSITE" id="PS50404">
    <property type="entry name" value="GST_NTER"/>
    <property type="match status" value="1"/>
</dbReference>
<organism evidence="9 13">
    <name type="scientific">Adineta steineri</name>
    <dbReference type="NCBI Taxonomy" id="433720"/>
    <lineage>
        <taxon>Eukaryota</taxon>
        <taxon>Metazoa</taxon>
        <taxon>Spiralia</taxon>
        <taxon>Gnathifera</taxon>
        <taxon>Rotifera</taxon>
        <taxon>Eurotatoria</taxon>
        <taxon>Bdelloidea</taxon>
        <taxon>Adinetida</taxon>
        <taxon>Adinetidae</taxon>
        <taxon>Adineta</taxon>
    </lineage>
</organism>
<comment type="catalytic activity">
    <reaction evidence="5">
        <text>RX + glutathione = an S-substituted glutathione + a halide anion + H(+)</text>
        <dbReference type="Rhea" id="RHEA:16437"/>
        <dbReference type="ChEBI" id="CHEBI:15378"/>
        <dbReference type="ChEBI" id="CHEBI:16042"/>
        <dbReference type="ChEBI" id="CHEBI:17792"/>
        <dbReference type="ChEBI" id="CHEBI:57925"/>
        <dbReference type="ChEBI" id="CHEBI:90779"/>
        <dbReference type="EC" id="2.5.1.18"/>
    </reaction>
</comment>
<dbReference type="GO" id="GO:0005212">
    <property type="term" value="F:structural constituent of eye lens"/>
    <property type="evidence" value="ECO:0007669"/>
    <property type="project" value="UniProtKB-KW"/>
</dbReference>
<dbReference type="InterPro" id="IPR036249">
    <property type="entry name" value="Thioredoxin-like_sf"/>
</dbReference>
<feature type="domain" description="GST N-terminal" evidence="6">
    <location>
        <begin position="2"/>
        <end position="79"/>
    </location>
</feature>
<keyword evidence="3" id="KW-0273">Eye lens protein</keyword>
<comment type="caution">
    <text evidence="9">The sequence shown here is derived from an EMBL/GenBank/DDBJ whole genome shotgun (WGS) entry which is preliminary data.</text>
</comment>
<dbReference type="Proteomes" id="UP000663845">
    <property type="component" value="Unassembled WGS sequence"/>
</dbReference>
<dbReference type="SUPFAM" id="SSF52833">
    <property type="entry name" value="Thioredoxin-like"/>
    <property type="match status" value="1"/>
</dbReference>
<dbReference type="EMBL" id="CAJNOE010000262">
    <property type="protein sequence ID" value="CAF1100926.1"/>
    <property type="molecule type" value="Genomic_DNA"/>
</dbReference>
<evidence type="ECO:0000313" key="8">
    <source>
        <dbReference type="EMBL" id="CAF1100926.1"/>
    </source>
</evidence>
<evidence type="ECO:0000256" key="5">
    <source>
        <dbReference type="ARBA" id="ARBA00047960"/>
    </source>
</evidence>
<evidence type="ECO:0000313" key="9">
    <source>
        <dbReference type="EMBL" id="CAF1464566.1"/>
    </source>
</evidence>
<evidence type="ECO:0000256" key="4">
    <source>
        <dbReference type="ARBA" id="ARBA00022679"/>
    </source>
</evidence>
<reference evidence="9" key="1">
    <citation type="submission" date="2021-02" db="EMBL/GenBank/DDBJ databases">
        <authorList>
            <person name="Nowell W R."/>
        </authorList>
    </citation>
    <scope>NUCLEOTIDE SEQUENCE</scope>
</reference>
<protein>
    <recommendedName>
        <fullName evidence="2">glutathione transferase</fullName>
        <ecNumber evidence="2">2.5.1.18</ecNumber>
    </recommendedName>
</protein>
<dbReference type="AlphaFoldDB" id="A0A815QNT2"/>
<dbReference type="CDD" id="cd03039">
    <property type="entry name" value="GST_N_Sigma_like"/>
    <property type="match status" value="1"/>
</dbReference>
<dbReference type="FunFam" id="3.40.30.10:FF:000258">
    <property type="entry name" value="Glutathione S-transferase"/>
    <property type="match status" value="1"/>
</dbReference>
<dbReference type="GO" id="GO:0004364">
    <property type="term" value="F:glutathione transferase activity"/>
    <property type="evidence" value="ECO:0007669"/>
    <property type="project" value="UniProtKB-EC"/>
</dbReference>
<evidence type="ECO:0000313" key="7">
    <source>
        <dbReference type="EMBL" id="CAF1035103.1"/>
    </source>
</evidence>
<dbReference type="Proteomes" id="UP000663881">
    <property type="component" value="Unassembled WGS sequence"/>
</dbReference>
<dbReference type="OrthoDB" id="414243at2759"/>
<evidence type="ECO:0000313" key="12">
    <source>
        <dbReference type="EMBL" id="CAF3889378.1"/>
    </source>
</evidence>
<evidence type="ECO:0000259" key="6">
    <source>
        <dbReference type="PROSITE" id="PS50404"/>
    </source>
</evidence>
<sequence>MPTYELFYFNARGLAEVLRLIFAAANEKYDDTPIELDQWAAHKAEMLLGQMPVLEVDGVQLPQSRTIARYLAKQFHLAGKDNF</sequence>
<dbReference type="InterPro" id="IPR050213">
    <property type="entry name" value="GST_superfamily"/>
</dbReference>
<dbReference type="InterPro" id="IPR004045">
    <property type="entry name" value="Glutathione_S-Trfase_N"/>
</dbReference>
<dbReference type="PANTHER" id="PTHR11571">
    <property type="entry name" value="GLUTATHIONE S-TRANSFERASE"/>
    <property type="match status" value="1"/>
</dbReference>
<evidence type="ECO:0000256" key="1">
    <source>
        <dbReference type="ARBA" id="ARBA00007409"/>
    </source>
</evidence>
<dbReference type="Proteomes" id="UP000663860">
    <property type="component" value="Unassembled WGS sequence"/>
</dbReference>
<dbReference type="EMBL" id="CAJOAZ010002061">
    <property type="protein sequence ID" value="CAF3889378.1"/>
    <property type="molecule type" value="Genomic_DNA"/>
</dbReference>
<evidence type="ECO:0000313" key="11">
    <source>
        <dbReference type="EMBL" id="CAF3668247.1"/>
    </source>
</evidence>
<gene>
    <name evidence="8" type="ORF">IZO911_LOCUS23041</name>
    <name evidence="9" type="ORF">JYZ213_LOCUS41449</name>
    <name evidence="10" type="ORF">KXQ929_LOCUS3972</name>
    <name evidence="11" type="ORF">OKA104_LOCUS10244</name>
    <name evidence="12" type="ORF">OXD698_LOCUS23330</name>
    <name evidence="7" type="ORF">VCS650_LOCUS16551</name>
</gene>